<evidence type="ECO:0000313" key="12">
    <source>
        <dbReference type="Proteomes" id="UP000663866"/>
    </source>
</evidence>
<dbReference type="EMBL" id="CAJOBG010005715">
    <property type="protein sequence ID" value="CAF4163057.1"/>
    <property type="molecule type" value="Genomic_DNA"/>
</dbReference>
<evidence type="ECO:0000256" key="1">
    <source>
        <dbReference type="ARBA" id="ARBA00004141"/>
    </source>
</evidence>
<reference evidence="7" key="1">
    <citation type="submission" date="2021-02" db="EMBL/GenBank/DDBJ databases">
        <authorList>
            <person name="Nowell W R."/>
        </authorList>
    </citation>
    <scope>NUCLEOTIDE SEQUENCE</scope>
</reference>
<evidence type="ECO:0000313" key="9">
    <source>
        <dbReference type="EMBL" id="CAF4163057.1"/>
    </source>
</evidence>
<dbReference type="InterPro" id="IPR038350">
    <property type="entry name" value="Orai_sf"/>
</dbReference>
<dbReference type="AlphaFoldDB" id="A0A816QBZ1"/>
<sequence>MSPTTNGKRNFHFQKYNCLSIHPCLGKKHRKIDQRLLDLLDRKSKLETIIETSTVLGGCAIVVLVEFSTDSYPNVSSRDGVLTAYAIVSCLLISVHLLTLLISVCILPEIKSALHQNVCLINDKNQEPMSTLSIHIDIAWLLSTVFGLLLIIFELGLIF</sequence>
<dbReference type="Proteomes" id="UP000663866">
    <property type="component" value="Unassembled WGS sequence"/>
</dbReference>
<keyword evidence="12" id="KW-1185">Reference proteome</keyword>
<dbReference type="GO" id="GO:0016020">
    <property type="term" value="C:membrane"/>
    <property type="evidence" value="ECO:0007669"/>
    <property type="project" value="UniProtKB-SubCell"/>
</dbReference>
<evidence type="ECO:0000313" key="11">
    <source>
        <dbReference type="Proteomes" id="UP000663856"/>
    </source>
</evidence>
<protein>
    <submittedName>
        <fullName evidence="7">Uncharacterized protein</fullName>
    </submittedName>
</protein>
<feature type="transmembrane region" description="Helical" evidence="6">
    <location>
        <begin position="138"/>
        <end position="158"/>
    </location>
</feature>
<comment type="caution">
    <text evidence="7">The sequence shown here is derived from an EMBL/GenBank/DDBJ whole genome shotgun (WGS) entry which is preliminary data.</text>
</comment>
<evidence type="ECO:0000313" key="7">
    <source>
        <dbReference type="EMBL" id="CAF2057729.1"/>
    </source>
</evidence>
<dbReference type="Proteomes" id="UP000663842">
    <property type="component" value="Unassembled WGS sequence"/>
</dbReference>
<keyword evidence="3 6" id="KW-0812">Transmembrane</keyword>
<evidence type="ECO:0000256" key="5">
    <source>
        <dbReference type="ARBA" id="ARBA00023136"/>
    </source>
</evidence>
<evidence type="ECO:0000313" key="10">
    <source>
        <dbReference type="EMBL" id="CAF4204246.1"/>
    </source>
</evidence>
<dbReference type="Gene3D" id="1.20.140.140">
    <property type="entry name" value="Calcium release-activated calcium channel protein Orai"/>
    <property type="match status" value="1"/>
</dbReference>
<dbReference type="EMBL" id="CAJNRG010012138">
    <property type="protein sequence ID" value="CAF2137628.1"/>
    <property type="molecule type" value="Genomic_DNA"/>
</dbReference>
<dbReference type="Proteomes" id="UP000663887">
    <property type="component" value="Unassembled WGS sequence"/>
</dbReference>
<proteinExistence type="inferred from homology"/>
<dbReference type="EMBL" id="CAJOBF010006367">
    <property type="protein sequence ID" value="CAF4204246.1"/>
    <property type="molecule type" value="Genomic_DNA"/>
</dbReference>
<evidence type="ECO:0000256" key="4">
    <source>
        <dbReference type="ARBA" id="ARBA00022989"/>
    </source>
</evidence>
<dbReference type="EMBL" id="CAJNRF010004237">
    <property type="protein sequence ID" value="CAF2057729.1"/>
    <property type="molecule type" value="Genomic_DNA"/>
</dbReference>
<dbReference type="Pfam" id="PF07856">
    <property type="entry name" value="Orai-1"/>
    <property type="match status" value="1"/>
</dbReference>
<gene>
    <name evidence="9" type="ORF">OVN521_LOCUS24251</name>
    <name evidence="10" type="ORF">UXM345_LOCUS28181</name>
    <name evidence="7" type="ORF">WKI299_LOCUS11494</name>
    <name evidence="8" type="ORF">XDN619_LOCUS26116</name>
</gene>
<evidence type="ECO:0000256" key="3">
    <source>
        <dbReference type="ARBA" id="ARBA00022692"/>
    </source>
</evidence>
<accession>A0A816QBZ1</accession>
<name>A0A816QBZ1_9BILA</name>
<keyword evidence="4 6" id="KW-1133">Transmembrane helix</keyword>
<comment type="similarity">
    <text evidence="2">Belongs to the Orai family.</text>
</comment>
<dbReference type="GO" id="GO:0015279">
    <property type="term" value="F:store-operated calcium channel activity"/>
    <property type="evidence" value="ECO:0007669"/>
    <property type="project" value="TreeGrafter"/>
</dbReference>
<organism evidence="7 11">
    <name type="scientific">Rotaria magnacalcarata</name>
    <dbReference type="NCBI Taxonomy" id="392030"/>
    <lineage>
        <taxon>Eukaryota</taxon>
        <taxon>Metazoa</taxon>
        <taxon>Spiralia</taxon>
        <taxon>Gnathifera</taxon>
        <taxon>Rotifera</taxon>
        <taxon>Eurotatoria</taxon>
        <taxon>Bdelloidea</taxon>
        <taxon>Philodinida</taxon>
        <taxon>Philodinidae</taxon>
        <taxon>Rotaria</taxon>
    </lineage>
</organism>
<evidence type="ECO:0000256" key="6">
    <source>
        <dbReference type="SAM" id="Phobius"/>
    </source>
</evidence>
<dbReference type="InterPro" id="IPR012446">
    <property type="entry name" value="CRAC_channel"/>
</dbReference>
<feature type="transmembrane region" description="Helical" evidence="6">
    <location>
        <begin position="85"/>
        <end position="107"/>
    </location>
</feature>
<dbReference type="PANTHER" id="PTHR31501">
    <property type="entry name" value="CALCIUM RELEASE-ACTIVATED CALCIUM CHANNEL PROTEIN 1"/>
    <property type="match status" value="1"/>
</dbReference>
<keyword evidence="5 6" id="KW-0472">Membrane</keyword>
<dbReference type="Proteomes" id="UP000663856">
    <property type="component" value="Unassembled WGS sequence"/>
</dbReference>
<evidence type="ECO:0000256" key="2">
    <source>
        <dbReference type="ARBA" id="ARBA00008062"/>
    </source>
</evidence>
<evidence type="ECO:0000313" key="8">
    <source>
        <dbReference type="EMBL" id="CAF2137628.1"/>
    </source>
</evidence>
<dbReference type="GO" id="GO:0002115">
    <property type="term" value="P:store-operated calcium entry"/>
    <property type="evidence" value="ECO:0007669"/>
    <property type="project" value="TreeGrafter"/>
</dbReference>
<dbReference type="PANTHER" id="PTHR31501:SF7">
    <property type="entry name" value="CALCIUM RELEASE-ACTIVATED CALCIUM CHANNEL PROTEIN 1"/>
    <property type="match status" value="1"/>
</dbReference>
<comment type="subcellular location">
    <subcellularLocation>
        <location evidence="1">Membrane</location>
        <topology evidence="1">Multi-pass membrane protein</topology>
    </subcellularLocation>
</comment>